<keyword evidence="8 11" id="KW-0472">Membrane</keyword>
<dbReference type="RefSeq" id="WP_088221421.1">
    <property type="nucleotide sequence ID" value="NZ_AP024590.1"/>
</dbReference>
<dbReference type="InterPro" id="IPR045584">
    <property type="entry name" value="Pilin-like"/>
</dbReference>
<keyword evidence="7 11" id="KW-1133">Transmembrane helix</keyword>
<evidence type="ECO:0000256" key="8">
    <source>
        <dbReference type="ARBA" id="ARBA00023136"/>
    </source>
</evidence>
<evidence type="ECO:0000256" key="4">
    <source>
        <dbReference type="ARBA" id="ARBA00022481"/>
    </source>
</evidence>
<keyword evidence="6 11" id="KW-0812">Transmembrane</keyword>
<dbReference type="InterPro" id="IPR012902">
    <property type="entry name" value="N_methyl_site"/>
</dbReference>
<dbReference type="InterPro" id="IPR022346">
    <property type="entry name" value="T2SS_GspH"/>
</dbReference>
<proteinExistence type="inferred from homology"/>
<dbReference type="Pfam" id="PF12019">
    <property type="entry name" value="GspH"/>
    <property type="match status" value="1"/>
</dbReference>
<organism evidence="13 14">
    <name type="scientific">Enterobacter kobei</name>
    <dbReference type="NCBI Taxonomy" id="208224"/>
    <lineage>
        <taxon>Bacteria</taxon>
        <taxon>Pseudomonadati</taxon>
        <taxon>Pseudomonadota</taxon>
        <taxon>Gammaproteobacteria</taxon>
        <taxon>Enterobacterales</taxon>
        <taxon>Enterobacteriaceae</taxon>
        <taxon>Enterobacter</taxon>
        <taxon>Enterobacter cloacae complex</taxon>
    </lineage>
</organism>
<dbReference type="GO" id="GO:0005886">
    <property type="term" value="C:plasma membrane"/>
    <property type="evidence" value="ECO:0007669"/>
    <property type="project" value="UniProtKB-SubCell"/>
</dbReference>
<sequence length="156" mass="17190">MKKQQGFTLIEILVAVVLVIILSGAGLYGWQSFRLHQRLWQTAWQVRTYLELLRDDANWQNRDHAITASQTDGNWCLLSSVNELAGCTAENPFALLPLSPGVALVDLTPSLRFFGVRNTAWAGHVVLRNPAGEWQIIVSGGGRIRMCQSGAATPCT</sequence>
<name>A0AA86M7P1_9ENTR</name>
<keyword evidence="4" id="KW-0488">Methylation</keyword>
<evidence type="ECO:0000256" key="5">
    <source>
        <dbReference type="ARBA" id="ARBA00022519"/>
    </source>
</evidence>
<evidence type="ECO:0000256" key="6">
    <source>
        <dbReference type="ARBA" id="ARBA00022692"/>
    </source>
</evidence>
<dbReference type="AlphaFoldDB" id="A0AA86M7P1"/>
<evidence type="ECO:0000313" key="14">
    <source>
        <dbReference type="Proteomes" id="UP000682928"/>
    </source>
</evidence>
<evidence type="ECO:0000259" key="12">
    <source>
        <dbReference type="Pfam" id="PF12019"/>
    </source>
</evidence>
<comment type="subcellular location">
    <subcellularLocation>
        <location evidence="1">Cell inner membrane</location>
        <topology evidence="1">Single-pass membrane protein</topology>
    </subcellularLocation>
</comment>
<feature type="domain" description="General secretion pathway GspH" evidence="12">
    <location>
        <begin position="45"/>
        <end position="142"/>
    </location>
</feature>
<dbReference type="GO" id="GO:0015628">
    <property type="term" value="P:protein secretion by the type II secretion system"/>
    <property type="evidence" value="ECO:0007669"/>
    <property type="project" value="InterPro"/>
</dbReference>
<feature type="transmembrane region" description="Helical" evidence="11">
    <location>
        <begin position="6"/>
        <end position="30"/>
    </location>
</feature>
<dbReference type="GO" id="GO:0015627">
    <property type="term" value="C:type II protein secretion system complex"/>
    <property type="evidence" value="ECO:0007669"/>
    <property type="project" value="InterPro"/>
</dbReference>
<evidence type="ECO:0000313" key="13">
    <source>
        <dbReference type="EMBL" id="BCU54342.1"/>
    </source>
</evidence>
<evidence type="ECO:0000256" key="7">
    <source>
        <dbReference type="ARBA" id="ARBA00022989"/>
    </source>
</evidence>
<gene>
    <name evidence="13" type="primary">ppdA</name>
    <name evidence="13" type="ORF">ENKO_09360</name>
</gene>
<dbReference type="Proteomes" id="UP000682928">
    <property type="component" value="Chromosome"/>
</dbReference>
<evidence type="ECO:0000256" key="10">
    <source>
        <dbReference type="ARBA" id="ARBA00030775"/>
    </source>
</evidence>
<reference evidence="13" key="1">
    <citation type="submission" date="2021-04" db="EMBL/GenBank/DDBJ databases">
        <title>Difference and commonality of drug resistance evolution in various bacteria. and drug sensitivity profiles.</title>
        <authorList>
            <person name="Maeda T."/>
            <person name="Shibai A."/>
            <person name="Kawada K."/>
            <person name="Kotani H."/>
            <person name="Tarusawa Y."/>
            <person name="Tanabe K."/>
            <person name="Furusawa C."/>
        </authorList>
    </citation>
    <scope>NUCLEOTIDE SEQUENCE</scope>
    <source>
        <strain evidence="13">JCM 8580</strain>
    </source>
</reference>
<dbReference type="Pfam" id="PF07963">
    <property type="entry name" value="N_methyl"/>
    <property type="match status" value="1"/>
</dbReference>
<evidence type="ECO:0000256" key="9">
    <source>
        <dbReference type="ARBA" id="ARBA00025772"/>
    </source>
</evidence>
<evidence type="ECO:0000256" key="1">
    <source>
        <dbReference type="ARBA" id="ARBA00004377"/>
    </source>
</evidence>
<evidence type="ECO:0000256" key="11">
    <source>
        <dbReference type="SAM" id="Phobius"/>
    </source>
</evidence>
<accession>A0AA86M7P1</accession>
<comment type="similarity">
    <text evidence="9">Belongs to the GSP H family.</text>
</comment>
<protein>
    <recommendedName>
        <fullName evidence="2">Type II secretion system protein H</fullName>
    </recommendedName>
    <alternativeName>
        <fullName evidence="10">General secretion pathway protein H</fullName>
    </alternativeName>
</protein>
<dbReference type="NCBIfam" id="NF007800">
    <property type="entry name" value="PRK10506.1"/>
    <property type="match status" value="1"/>
</dbReference>
<evidence type="ECO:0000256" key="3">
    <source>
        <dbReference type="ARBA" id="ARBA00022475"/>
    </source>
</evidence>
<evidence type="ECO:0000256" key="2">
    <source>
        <dbReference type="ARBA" id="ARBA00021549"/>
    </source>
</evidence>
<keyword evidence="5" id="KW-0997">Cell inner membrane</keyword>
<dbReference type="EMBL" id="AP024590">
    <property type="protein sequence ID" value="BCU54342.1"/>
    <property type="molecule type" value="Genomic_DNA"/>
</dbReference>
<keyword evidence="3" id="KW-1003">Cell membrane</keyword>
<dbReference type="SUPFAM" id="SSF54523">
    <property type="entry name" value="Pili subunits"/>
    <property type="match status" value="1"/>
</dbReference>
<dbReference type="NCBIfam" id="TIGR02532">
    <property type="entry name" value="IV_pilin_GFxxxE"/>
    <property type="match status" value="1"/>
</dbReference>